<dbReference type="Pfam" id="PF03976">
    <property type="entry name" value="PPK2"/>
    <property type="match status" value="1"/>
</dbReference>
<reference evidence="3" key="1">
    <citation type="submission" date="2017-02" db="EMBL/GenBank/DDBJ databases">
        <authorList>
            <person name="Daims H."/>
        </authorList>
    </citation>
    <scope>NUCLEOTIDE SEQUENCE [LARGE SCALE GENOMIC DNA]</scope>
</reference>
<proteinExistence type="predicted"/>
<sequence>MSKQHKTPVSDKIHYKDTLKLLQIELVKLQNHIIKNNDKILILFEGRDAGGKDGTIKRTDIPHP</sequence>
<name>A0A1R4HF68_9GAMM</name>
<dbReference type="Gene3D" id="3.40.50.300">
    <property type="entry name" value="P-loop containing nucleotide triphosphate hydrolases"/>
    <property type="match status" value="1"/>
</dbReference>
<evidence type="ECO:0000313" key="3">
    <source>
        <dbReference type="Proteomes" id="UP000195667"/>
    </source>
</evidence>
<dbReference type="PANTHER" id="PTHR34383:SF1">
    <property type="entry name" value="ADP-POLYPHOSPHATE PHOSPHOTRANSFERASE"/>
    <property type="match status" value="1"/>
</dbReference>
<dbReference type="GO" id="GO:0016301">
    <property type="term" value="F:kinase activity"/>
    <property type="evidence" value="ECO:0007669"/>
    <property type="project" value="UniProtKB-KW"/>
</dbReference>
<dbReference type="EMBL" id="FUKI01000137">
    <property type="protein sequence ID" value="SJM94847.1"/>
    <property type="molecule type" value="Genomic_DNA"/>
</dbReference>
<evidence type="ECO:0000259" key="1">
    <source>
        <dbReference type="Pfam" id="PF03976"/>
    </source>
</evidence>
<dbReference type="InterPro" id="IPR027417">
    <property type="entry name" value="P-loop_NTPase"/>
</dbReference>
<organism evidence="2 3">
    <name type="scientific">Crenothrix polyspora</name>
    <dbReference type="NCBI Taxonomy" id="360316"/>
    <lineage>
        <taxon>Bacteria</taxon>
        <taxon>Pseudomonadati</taxon>
        <taxon>Pseudomonadota</taxon>
        <taxon>Gammaproteobacteria</taxon>
        <taxon>Methylococcales</taxon>
        <taxon>Crenotrichaceae</taxon>
        <taxon>Crenothrix</taxon>
    </lineage>
</organism>
<dbReference type="Proteomes" id="UP000195667">
    <property type="component" value="Unassembled WGS sequence"/>
</dbReference>
<keyword evidence="2" id="KW-0418">Kinase</keyword>
<keyword evidence="3" id="KW-1185">Reference proteome</keyword>
<dbReference type="PANTHER" id="PTHR34383">
    <property type="entry name" value="POLYPHOSPHATE:AMP PHOSPHOTRANSFERASE-RELATED"/>
    <property type="match status" value="1"/>
</dbReference>
<dbReference type="InterPro" id="IPR022488">
    <property type="entry name" value="PPK2-related"/>
</dbReference>
<accession>A0A1R4HF68</accession>
<gene>
    <name evidence="2" type="ORF">CRENPOLYSF1_60003</name>
</gene>
<dbReference type="RefSeq" id="WP_245808000.1">
    <property type="nucleotide sequence ID" value="NZ_FUKI01000137.1"/>
</dbReference>
<keyword evidence="2" id="KW-0808">Transferase</keyword>
<dbReference type="AlphaFoldDB" id="A0A1R4HF68"/>
<feature type="domain" description="Polyphosphate kinase-2-related" evidence="1">
    <location>
        <begin position="11"/>
        <end position="58"/>
    </location>
</feature>
<evidence type="ECO:0000313" key="2">
    <source>
        <dbReference type="EMBL" id="SJM94847.1"/>
    </source>
</evidence>
<protein>
    <submittedName>
        <fullName evidence="2">Polyphosphate kinase 2</fullName>
    </submittedName>
</protein>